<evidence type="ECO:0000313" key="2">
    <source>
        <dbReference type="EMBL" id="TMM48702.1"/>
    </source>
</evidence>
<keyword evidence="1" id="KW-0472">Membrane</keyword>
<dbReference type="AlphaFoldDB" id="A0A5S3P6S2"/>
<keyword evidence="1" id="KW-0812">Transmembrane</keyword>
<dbReference type="RefSeq" id="WP_138616482.1">
    <property type="nucleotide sequence ID" value="NZ_VCAO01000002.1"/>
</dbReference>
<protein>
    <recommendedName>
        <fullName evidence="4">DUF2178 domain-containing protein</fullName>
    </recommendedName>
</protein>
<organism evidence="2 3">
    <name type="scientific">Qipengyuania marisflavi</name>
    <dbReference type="NCBI Taxonomy" id="2486356"/>
    <lineage>
        <taxon>Bacteria</taxon>
        <taxon>Pseudomonadati</taxon>
        <taxon>Pseudomonadota</taxon>
        <taxon>Alphaproteobacteria</taxon>
        <taxon>Sphingomonadales</taxon>
        <taxon>Erythrobacteraceae</taxon>
        <taxon>Qipengyuania</taxon>
    </lineage>
</organism>
<name>A0A5S3P6S2_9SPHN</name>
<dbReference type="EMBL" id="VCAO01000002">
    <property type="protein sequence ID" value="TMM48702.1"/>
    <property type="molecule type" value="Genomic_DNA"/>
</dbReference>
<proteinExistence type="predicted"/>
<sequence length="99" mass="10416">MQSVLWIIFAVAMLILLLTGGGWFLSARARELANDEPTQRNRGKAVEIGFVATIATCLLVVGVAPFEPLPAQEAAHIIASIGFGCAFLAFGIAEISTNG</sequence>
<evidence type="ECO:0000313" key="3">
    <source>
        <dbReference type="Proteomes" id="UP000309668"/>
    </source>
</evidence>
<accession>A0A5S3P6S2</accession>
<feature type="transmembrane region" description="Helical" evidence="1">
    <location>
        <begin position="6"/>
        <end position="25"/>
    </location>
</feature>
<dbReference type="Proteomes" id="UP000309668">
    <property type="component" value="Unassembled WGS sequence"/>
</dbReference>
<dbReference type="OrthoDB" id="7408327at2"/>
<feature type="transmembrane region" description="Helical" evidence="1">
    <location>
        <begin position="45"/>
        <end position="64"/>
    </location>
</feature>
<evidence type="ECO:0000256" key="1">
    <source>
        <dbReference type="SAM" id="Phobius"/>
    </source>
</evidence>
<comment type="caution">
    <text evidence="2">The sequence shown here is derived from an EMBL/GenBank/DDBJ whole genome shotgun (WGS) entry which is preliminary data.</text>
</comment>
<keyword evidence="1" id="KW-1133">Transmembrane helix</keyword>
<reference evidence="2 3" key="1">
    <citation type="submission" date="2019-05" db="EMBL/GenBank/DDBJ databases">
        <title>Erythrobacter marisflavi sp. nov., isolated from isolated from water of an estuary environment.</title>
        <authorList>
            <person name="Yoon J.-H."/>
        </authorList>
    </citation>
    <scope>NUCLEOTIDE SEQUENCE [LARGE SCALE GENOMIC DNA]</scope>
    <source>
        <strain evidence="2 3">KEM-5</strain>
    </source>
</reference>
<gene>
    <name evidence="2" type="ORF">FEV51_04705</name>
</gene>
<evidence type="ECO:0008006" key="4">
    <source>
        <dbReference type="Google" id="ProtNLM"/>
    </source>
</evidence>
<feature type="transmembrane region" description="Helical" evidence="1">
    <location>
        <begin position="76"/>
        <end position="95"/>
    </location>
</feature>
<keyword evidence="3" id="KW-1185">Reference proteome</keyword>